<accession>A0ABW7MS06</accession>
<dbReference type="InterPro" id="IPR001509">
    <property type="entry name" value="Epimerase_deHydtase"/>
</dbReference>
<dbReference type="Pfam" id="PF01370">
    <property type="entry name" value="Epimerase"/>
    <property type="match status" value="1"/>
</dbReference>
<sequence length="326" mass="36332">MKVLLTGATGYIGHQLALKLANDNIMVNALVRDLNSNNMPRHKNIIPFNGNICDYDSVKKAINDCDYVFHTAAYTDLKCNKIDTFYNTNVLGTANIMKASLDKNIKKVIYTSTLSVFGPALYHVPITENQPRISSYSNDYELTKKMSEEVVLDYVKKGISCSILNLSRVYGPGLNTYSNGVNKIISKIMNDKVLYVPDKLHVEANYVYVEDVLNAQLLALEKGLSGEKYIIGGENEDYLGLFNRIKKISKSKISIIKLNYNLIKNGLSLINGCNKLLGSQSMVTPKVLDSLFTNRSASSQKAVSQLNYKITPLNEGLDCTINFLKK</sequence>
<reference evidence="3 4" key="1">
    <citation type="submission" date="2024-02" db="EMBL/GenBank/DDBJ databases">
        <title>A Gaetbulibacter species isolated from tidal flats and genomic insights of their niches.</title>
        <authorList>
            <person name="Ye Y."/>
        </authorList>
    </citation>
    <scope>NUCLEOTIDE SEQUENCE [LARGE SCALE GENOMIC DNA]</scope>
    <source>
        <strain evidence="3 4">KEM-8</strain>
    </source>
</reference>
<dbReference type="SUPFAM" id="SSF51735">
    <property type="entry name" value="NAD(P)-binding Rossmann-fold domains"/>
    <property type="match status" value="1"/>
</dbReference>
<evidence type="ECO:0000313" key="4">
    <source>
        <dbReference type="Proteomes" id="UP001610104"/>
    </source>
</evidence>
<protein>
    <submittedName>
        <fullName evidence="3">NAD-dependent epimerase/dehydratase family protein</fullName>
    </submittedName>
</protein>
<evidence type="ECO:0000256" key="1">
    <source>
        <dbReference type="ARBA" id="ARBA00007637"/>
    </source>
</evidence>
<dbReference type="EMBL" id="JBAWKC010000001">
    <property type="protein sequence ID" value="MFH6767952.1"/>
    <property type="molecule type" value="Genomic_DNA"/>
</dbReference>
<organism evidence="3 4">
    <name type="scientific">Gaetbulibacter aquiaggeris</name>
    <dbReference type="NCBI Taxonomy" id="1735373"/>
    <lineage>
        <taxon>Bacteria</taxon>
        <taxon>Pseudomonadati</taxon>
        <taxon>Bacteroidota</taxon>
        <taxon>Flavobacteriia</taxon>
        <taxon>Flavobacteriales</taxon>
        <taxon>Flavobacteriaceae</taxon>
        <taxon>Gaetbulibacter</taxon>
    </lineage>
</organism>
<dbReference type="Proteomes" id="UP001610104">
    <property type="component" value="Unassembled WGS sequence"/>
</dbReference>
<feature type="domain" description="NAD-dependent epimerase/dehydratase" evidence="2">
    <location>
        <begin position="3"/>
        <end position="232"/>
    </location>
</feature>
<proteinExistence type="inferred from homology"/>
<dbReference type="Gene3D" id="3.40.50.720">
    <property type="entry name" value="NAD(P)-binding Rossmann-like Domain"/>
    <property type="match status" value="1"/>
</dbReference>
<keyword evidence="4" id="KW-1185">Reference proteome</keyword>
<comment type="similarity">
    <text evidence="1">Belongs to the NAD(P)-dependent epimerase/dehydratase family.</text>
</comment>
<comment type="caution">
    <text evidence="3">The sequence shown here is derived from an EMBL/GenBank/DDBJ whole genome shotgun (WGS) entry which is preliminary data.</text>
</comment>
<dbReference type="InterPro" id="IPR036291">
    <property type="entry name" value="NAD(P)-bd_dom_sf"/>
</dbReference>
<evidence type="ECO:0000259" key="2">
    <source>
        <dbReference type="Pfam" id="PF01370"/>
    </source>
</evidence>
<gene>
    <name evidence="3" type="ORF">V8G56_04320</name>
</gene>
<dbReference type="RefSeq" id="WP_395437226.1">
    <property type="nucleotide sequence ID" value="NZ_JBAWKC010000001.1"/>
</dbReference>
<name>A0ABW7MS06_9FLAO</name>
<evidence type="ECO:0000313" key="3">
    <source>
        <dbReference type="EMBL" id="MFH6767952.1"/>
    </source>
</evidence>
<dbReference type="PANTHER" id="PTHR43000">
    <property type="entry name" value="DTDP-D-GLUCOSE 4,6-DEHYDRATASE-RELATED"/>
    <property type="match status" value="1"/>
</dbReference>